<keyword evidence="8 9" id="KW-0472">Membrane</keyword>
<dbReference type="Gene3D" id="1.50.40.10">
    <property type="entry name" value="Mitochondrial carrier domain"/>
    <property type="match status" value="1"/>
</dbReference>
<proteinExistence type="inferred from homology"/>
<dbReference type="InterPro" id="IPR023395">
    <property type="entry name" value="MCP_dom_sf"/>
</dbReference>
<evidence type="ECO:0000256" key="9">
    <source>
        <dbReference type="PROSITE-ProRule" id="PRU00282"/>
    </source>
</evidence>
<protein>
    <submittedName>
        <fullName evidence="11">Mitochondrial carrier like protein 2</fullName>
    </submittedName>
</protein>
<evidence type="ECO:0000256" key="1">
    <source>
        <dbReference type="ARBA" id="ARBA00004374"/>
    </source>
</evidence>
<dbReference type="STRING" id="166423.A0A0N0BL27"/>
<dbReference type="Proteomes" id="UP000053105">
    <property type="component" value="Unassembled WGS sequence"/>
</dbReference>
<keyword evidence="4" id="KW-0677">Repeat</keyword>
<keyword evidence="3 9" id="KW-0812">Transmembrane</keyword>
<dbReference type="PANTHER" id="PTHR10780">
    <property type="entry name" value="MITOCHONDRIAL CARRIER HOMOLOG"/>
    <property type="match status" value="1"/>
</dbReference>
<dbReference type="PANTHER" id="PTHR10780:SF18">
    <property type="entry name" value="LD43650P"/>
    <property type="match status" value="1"/>
</dbReference>
<evidence type="ECO:0000256" key="4">
    <source>
        <dbReference type="ARBA" id="ARBA00022737"/>
    </source>
</evidence>
<gene>
    <name evidence="11" type="ORF">WN51_10705</name>
</gene>
<evidence type="ECO:0000256" key="5">
    <source>
        <dbReference type="ARBA" id="ARBA00022787"/>
    </source>
</evidence>
<sequence>MHLAINDQQISADVQKRETCLANSPVNQHPNKFIFIHENIDGSPNPEYTKDKPSVQISDWLWLELIFVVKASSSIGYEPIPPRPTTTLFGQPALALPNVFQYVRYIKNVDGFTGCYRGLVPKLCAYTVSAIAFEKTSKCIKFKDEPSKEIYDGDLEESQRYKKCIYEFIRDLISRMIGIIVSHPLDVIALRMMAQFVGGETKYNGLFRSIVEVYKENGIMGYYAGLLPRLIGNAAVLMLVSSCTYVIDKYVISDRELKPYAVSTIRFIATTITYPFLVVSHCMAVNNCGLIAGLPPQMPIYNSWLDCWSHLLKRGNSLLWRYYTGPQVIINGKPIPINKYNFHLQSTT</sequence>
<dbReference type="AlphaFoldDB" id="A0A0N0BL27"/>
<dbReference type="InterPro" id="IPR018108">
    <property type="entry name" value="MCP_transmembrane"/>
</dbReference>
<dbReference type="Pfam" id="PF00153">
    <property type="entry name" value="Mito_carr"/>
    <property type="match status" value="1"/>
</dbReference>
<evidence type="ECO:0000256" key="6">
    <source>
        <dbReference type="ARBA" id="ARBA00022989"/>
    </source>
</evidence>
<evidence type="ECO:0000256" key="10">
    <source>
        <dbReference type="RuleBase" id="RU000488"/>
    </source>
</evidence>
<feature type="repeat" description="Solcar" evidence="9">
    <location>
        <begin position="162"/>
        <end position="250"/>
    </location>
</feature>
<evidence type="ECO:0000256" key="2">
    <source>
        <dbReference type="ARBA" id="ARBA00006375"/>
    </source>
</evidence>
<dbReference type="GO" id="GO:0005741">
    <property type="term" value="C:mitochondrial outer membrane"/>
    <property type="evidence" value="ECO:0007669"/>
    <property type="project" value="UniProtKB-SubCell"/>
</dbReference>
<keyword evidence="7" id="KW-0496">Mitochondrion</keyword>
<name>A0A0N0BL27_9HYME</name>
<evidence type="ECO:0000313" key="12">
    <source>
        <dbReference type="Proteomes" id="UP000053105"/>
    </source>
</evidence>
<keyword evidence="5" id="KW-1000">Mitochondrion outer membrane</keyword>
<evidence type="ECO:0000256" key="8">
    <source>
        <dbReference type="ARBA" id="ARBA00023136"/>
    </source>
</evidence>
<keyword evidence="10" id="KW-0813">Transport</keyword>
<evidence type="ECO:0000256" key="3">
    <source>
        <dbReference type="ARBA" id="ARBA00022692"/>
    </source>
</evidence>
<reference evidence="11 12" key="1">
    <citation type="submission" date="2015-07" db="EMBL/GenBank/DDBJ databases">
        <title>The genome of Melipona quadrifasciata.</title>
        <authorList>
            <person name="Pan H."/>
            <person name="Kapheim K."/>
        </authorList>
    </citation>
    <scope>NUCLEOTIDE SEQUENCE [LARGE SCALE GENOMIC DNA]</scope>
    <source>
        <strain evidence="11">0111107301</strain>
        <tissue evidence="11">Whole body</tissue>
    </source>
</reference>
<dbReference type="PROSITE" id="PS50920">
    <property type="entry name" value="SOLCAR"/>
    <property type="match status" value="1"/>
</dbReference>
<dbReference type="EMBL" id="KQ435687">
    <property type="protein sequence ID" value="KOX81372.1"/>
    <property type="molecule type" value="Genomic_DNA"/>
</dbReference>
<dbReference type="OrthoDB" id="10253709at2759"/>
<evidence type="ECO:0000256" key="7">
    <source>
        <dbReference type="ARBA" id="ARBA00023128"/>
    </source>
</evidence>
<keyword evidence="6" id="KW-1133">Transmembrane helix</keyword>
<accession>A0A0N0BL27</accession>
<dbReference type="SUPFAM" id="SSF103506">
    <property type="entry name" value="Mitochondrial carrier"/>
    <property type="match status" value="1"/>
</dbReference>
<comment type="similarity">
    <text evidence="2 10">Belongs to the mitochondrial carrier (TC 2.A.29) family.</text>
</comment>
<comment type="subcellular location">
    <subcellularLocation>
        <location evidence="1">Mitochondrion outer membrane</location>
        <topology evidence="1">Multi-pass membrane protein</topology>
    </subcellularLocation>
</comment>
<organism evidence="11 12">
    <name type="scientific">Melipona quadrifasciata</name>
    <dbReference type="NCBI Taxonomy" id="166423"/>
    <lineage>
        <taxon>Eukaryota</taxon>
        <taxon>Metazoa</taxon>
        <taxon>Ecdysozoa</taxon>
        <taxon>Arthropoda</taxon>
        <taxon>Hexapoda</taxon>
        <taxon>Insecta</taxon>
        <taxon>Pterygota</taxon>
        <taxon>Neoptera</taxon>
        <taxon>Endopterygota</taxon>
        <taxon>Hymenoptera</taxon>
        <taxon>Apocrita</taxon>
        <taxon>Aculeata</taxon>
        <taxon>Apoidea</taxon>
        <taxon>Anthophila</taxon>
        <taxon>Apidae</taxon>
        <taxon>Melipona</taxon>
    </lineage>
</organism>
<keyword evidence="12" id="KW-1185">Reference proteome</keyword>
<evidence type="ECO:0000313" key="11">
    <source>
        <dbReference type="EMBL" id="KOX81372.1"/>
    </source>
</evidence>